<keyword evidence="1" id="KW-0472">Membrane</keyword>
<evidence type="ECO:0000256" key="1">
    <source>
        <dbReference type="SAM" id="Phobius"/>
    </source>
</evidence>
<reference evidence="2" key="1">
    <citation type="submission" date="2019-08" db="EMBL/GenBank/DDBJ databases">
        <authorList>
            <person name="Kucharzyk K."/>
            <person name="Murdoch R.W."/>
            <person name="Higgins S."/>
            <person name="Loffler F."/>
        </authorList>
    </citation>
    <scope>NUCLEOTIDE SEQUENCE</scope>
</reference>
<keyword evidence="1" id="KW-1133">Transmembrane helix</keyword>
<organism evidence="2">
    <name type="scientific">bioreactor metagenome</name>
    <dbReference type="NCBI Taxonomy" id="1076179"/>
    <lineage>
        <taxon>unclassified sequences</taxon>
        <taxon>metagenomes</taxon>
        <taxon>ecological metagenomes</taxon>
    </lineage>
</organism>
<dbReference type="Pfam" id="PF11188">
    <property type="entry name" value="DUF2975"/>
    <property type="match status" value="1"/>
</dbReference>
<dbReference type="EMBL" id="VSSQ01001027">
    <property type="protein sequence ID" value="MPM04307.1"/>
    <property type="molecule type" value="Genomic_DNA"/>
</dbReference>
<dbReference type="InterPro" id="IPR021354">
    <property type="entry name" value="DUF2975"/>
</dbReference>
<comment type="caution">
    <text evidence="2">The sequence shown here is derived from an EMBL/GenBank/DDBJ whole genome shotgun (WGS) entry which is preliminary data.</text>
</comment>
<sequence length="157" mass="16979">MKKASYQKTLLNRFVQVCIVLGMLAGIGLIVHIYVYEMPIVSDFFRLEGKPASFAVISGVIATLCILGGEYIAFELLRMMHTLDGDPFIECNARSLKRMGFTAIGIALLGLSTLLLHPVPLAVIAALPVAMCGLFSLVLSGVFAQAVAYKQENDLTV</sequence>
<proteinExistence type="predicted"/>
<evidence type="ECO:0000313" key="2">
    <source>
        <dbReference type="EMBL" id="MPM04307.1"/>
    </source>
</evidence>
<feature type="transmembrane region" description="Helical" evidence="1">
    <location>
        <begin position="122"/>
        <end position="144"/>
    </location>
</feature>
<protein>
    <recommendedName>
        <fullName evidence="3">DUF2975 domain-containing protein</fullName>
    </recommendedName>
</protein>
<feature type="transmembrane region" description="Helical" evidence="1">
    <location>
        <begin position="98"/>
        <end position="116"/>
    </location>
</feature>
<feature type="transmembrane region" description="Helical" evidence="1">
    <location>
        <begin position="54"/>
        <end position="77"/>
    </location>
</feature>
<gene>
    <name evidence="2" type="ORF">SDC9_50583</name>
</gene>
<name>A0A644WL44_9ZZZZ</name>
<keyword evidence="1" id="KW-0812">Transmembrane</keyword>
<accession>A0A644WL44</accession>
<dbReference type="AlphaFoldDB" id="A0A644WL44"/>
<evidence type="ECO:0008006" key="3">
    <source>
        <dbReference type="Google" id="ProtNLM"/>
    </source>
</evidence>
<feature type="transmembrane region" description="Helical" evidence="1">
    <location>
        <begin position="12"/>
        <end position="34"/>
    </location>
</feature>